<evidence type="ECO:0000256" key="6">
    <source>
        <dbReference type="ARBA" id="ARBA00023136"/>
    </source>
</evidence>
<evidence type="ECO:0000256" key="1">
    <source>
        <dbReference type="ARBA" id="ARBA00004651"/>
    </source>
</evidence>
<dbReference type="KEGG" id="pri:PRIO_1111"/>
<evidence type="ECO:0000259" key="8">
    <source>
        <dbReference type="PROSITE" id="PS50928"/>
    </source>
</evidence>
<protein>
    <submittedName>
        <fullName evidence="9">ABC transporter, permease protein</fullName>
    </submittedName>
</protein>
<gene>
    <name evidence="9" type="ORF">PRIO_1111</name>
</gene>
<dbReference type="GO" id="GO:0055085">
    <property type="term" value="P:transmembrane transport"/>
    <property type="evidence" value="ECO:0007669"/>
    <property type="project" value="InterPro"/>
</dbReference>
<feature type="transmembrane region" description="Helical" evidence="7">
    <location>
        <begin position="27"/>
        <end position="55"/>
    </location>
</feature>
<dbReference type="CDD" id="cd06261">
    <property type="entry name" value="TM_PBP2"/>
    <property type="match status" value="1"/>
</dbReference>
<dbReference type="InterPro" id="IPR050809">
    <property type="entry name" value="UgpAE/MalFG_permease"/>
</dbReference>
<keyword evidence="6 7" id="KW-0472">Membrane</keyword>
<feature type="transmembrane region" description="Helical" evidence="7">
    <location>
        <begin position="223"/>
        <end position="246"/>
    </location>
</feature>
<dbReference type="PATRIC" id="fig|1073571.4.peg.1143"/>
<dbReference type="AlphaFoldDB" id="A0A0E3WGH1"/>
<sequence length="316" mass="36032">MEANTIQQVNPGKPLRQSRKKKVKQPWMLHLMVLPAAVMVFIFSYIPMGGILMAFQDYKPKPGLFGSPWVGLKHFEYMWQNDYFLQITWNTLFFAGTKIIMNLIIPFFFALLLNEVRKMALKRTIQTLVYLPHFLSWVTLSGILIDMLAQTGLINQFISSVFGIKPIFFLGDGSWFRFTIIFSDVWKEFGFNMIIFLAALSGISPSLYEAAEVDGAGRWKQTIYITIPALIPIAIVVATLALGNVLNANFDQVFNLYSPLIYQQGDIIDTFVYREGLLSGQFSFATAVNLFKSAISLILIVISYRLAYRFAGYRIF</sequence>
<dbReference type="Pfam" id="PF00528">
    <property type="entry name" value="BPD_transp_1"/>
    <property type="match status" value="1"/>
</dbReference>
<feature type="domain" description="ABC transmembrane type-1" evidence="8">
    <location>
        <begin position="88"/>
        <end position="303"/>
    </location>
</feature>
<comment type="subcellular location">
    <subcellularLocation>
        <location evidence="1 7">Cell membrane</location>
        <topology evidence="1 7">Multi-pass membrane protein</topology>
    </subcellularLocation>
</comment>
<evidence type="ECO:0000256" key="7">
    <source>
        <dbReference type="RuleBase" id="RU363032"/>
    </source>
</evidence>
<dbReference type="InterPro" id="IPR035906">
    <property type="entry name" value="MetI-like_sf"/>
</dbReference>
<dbReference type="EMBL" id="LN831776">
    <property type="protein sequence ID" value="CQR52953.1"/>
    <property type="molecule type" value="Genomic_DNA"/>
</dbReference>
<feature type="transmembrane region" description="Helical" evidence="7">
    <location>
        <begin position="282"/>
        <end position="307"/>
    </location>
</feature>
<evidence type="ECO:0000313" key="10">
    <source>
        <dbReference type="Proteomes" id="UP000033163"/>
    </source>
</evidence>
<dbReference type="InterPro" id="IPR000515">
    <property type="entry name" value="MetI-like"/>
</dbReference>
<evidence type="ECO:0000313" key="9">
    <source>
        <dbReference type="EMBL" id="CQR52953.1"/>
    </source>
</evidence>
<feature type="transmembrane region" description="Helical" evidence="7">
    <location>
        <begin position="189"/>
        <end position="211"/>
    </location>
</feature>
<organism evidence="9 10">
    <name type="scientific">Paenibacillus riograndensis SBR5</name>
    <dbReference type="NCBI Taxonomy" id="1073571"/>
    <lineage>
        <taxon>Bacteria</taxon>
        <taxon>Bacillati</taxon>
        <taxon>Bacillota</taxon>
        <taxon>Bacilli</taxon>
        <taxon>Bacillales</taxon>
        <taxon>Paenibacillaceae</taxon>
        <taxon>Paenibacillus</taxon>
        <taxon>Paenibacillus sonchi group</taxon>
    </lineage>
</organism>
<dbReference type="Proteomes" id="UP000033163">
    <property type="component" value="Chromosome I"/>
</dbReference>
<reference evidence="10" key="1">
    <citation type="submission" date="2015-03" db="EMBL/GenBank/DDBJ databases">
        <authorList>
            <person name="Wibberg D."/>
        </authorList>
    </citation>
    <scope>NUCLEOTIDE SEQUENCE [LARGE SCALE GENOMIC DNA]</scope>
</reference>
<dbReference type="PANTHER" id="PTHR43227">
    <property type="entry name" value="BLL4140 PROTEIN"/>
    <property type="match status" value="1"/>
</dbReference>
<dbReference type="RefSeq" id="WP_020426977.1">
    <property type="nucleotide sequence ID" value="NZ_AGBD01000272.1"/>
</dbReference>
<keyword evidence="4 7" id="KW-0812">Transmembrane</keyword>
<proteinExistence type="inferred from homology"/>
<comment type="similarity">
    <text evidence="7">Belongs to the binding-protein-dependent transport system permease family.</text>
</comment>
<evidence type="ECO:0000256" key="3">
    <source>
        <dbReference type="ARBA" id="ARBA00022475"/>
    </source>
</evidence>
<evidence type="ECO:0000256" key="5">
    <source>
        <dbReference type="ARBA" id="ARBA00022989"/>
    </source>
</evidence>
<dbReference type="SUPFAM" id="SSF161098">
    <property type="entry name" value="MetI-like"/>
    <property type="match status" value="1"/>
</dbReference>
<accession>A0A0E3WGH1</accession>
<keyword evidence="2 7" id="KW-0813">Transport</keyword>
<dbReference type="HOGENOM" id="CLU_016047_0_1_9"/>
<name>A0A0E3WGH1_9BACL</name>
<keyword evidence="5 7" id="KW-1133">Transmembrane helix</keyword>
<dbReference type="GO" id="GO:0005886">
    <property type="term" value="C:plasma membrane"/>
    <property type="evidence" value="ECO:0007669"/>
    <property type="project" value="UniProtKB-SubCell"/>
</dbReference>
<keyword evidence="3" id="KW-1003">Cell membrane</keyword>
<dbReference type="Gene3D" id="1.10.3720.10">
    <property type="entry name" value="MetI-like"/>
    <property type="match status" value="1"/>
</dbReference>
<evidence type="ECO:0000256" key="2">
    <source>
        <dbReference type="ARBA" id="ARBA00022448"/>
    </source>
</evidence>
<dbReference type="STRING" id="483937.AMQ84_23940"/>
<evidence type="ECO:0000256" key="4">
    <source>
        <dbReference type="ARBA" id="ARBA00022692"/>
    </source>
</evidence>
<dbReference type="PROSITE" id="PS50928">
    <property type="entry name" value="ABC_TM1"/>
    <property type="match status" value="1"/>
</dbReference>
<feature type="transmembrane region" description="Helical" evidence="7">
    <location>
        <begin position="87"/>
        <end position="113"/>
    </location>
</feature>
<dbReference type="PANTHER" id="PTHR43227:SF11">
    <property type="entry name" value="BLL4140 PROTEIN"/>
    <property type="match status" value="1"/>
</dbReference>
<feature type="transmembrane region" description="Helical" evidence="7">
    <location>
        <begin position="134"/>
        <end position="158"/>
    </location>
</feature>